<dbReference type="Pfam" id="PF00204">
    <property type="entry name" value="DNA_gyraseB"/>
    <property type="match status" value="1"/>
</dbReference>
<dbReference type="SUPFAM" id="SSF56719">
    <property type="entry name" value="Type II DNA topoisomerase"/>
    <property type="match status" value="1"/>
</dbReference>
<dbReference type="PRINTS" id="PR01159">
    <property type="entry name" value="DNAGYRASEB"/>
</dbReference>
<dbReference type="SMART" id="SM00387">
    <property type="entry name" value="HATPase_c"/>
    <property type="match status" value="1"/>
</dbReference>
<dbReference type="Pfam" id="PF01751">
    <property type="entry name" value="Toprim"/>
    <property type="match status" value="1"/>
</dbReference>
<dbReference type="InterPro" id="IPR000565">
    <property type="entry name" value="Topo_IIA_B"/>
</dbReference>
<keyword evidence="7" id="KW-0413">Isomerase</keyword>
<evidence type="ECO:0000259" key="8">
    <source>
        <dbReference type="PROSITE" id="PS50880"/>
    </source>
</evidence>
<accession>A0A9D2C134</accession>
<evidence type="ECO:0000313" key="10">
    <source>
        <dbReference type="Proteomes" id="UP000823915"/>
    </source>
</evidence>
<dbReference type="GO" id="GO:0006265">
    <property type="term" value="P:DNA topological change"/>
    <property type="evidence" value="ECO:0007669"/>
    <property type="project" value="InterPro"/>
</dbReference>
<dbReference type="EMBL" id="DXDU01000035">
    <property type="protein sequence ID" value="HIY26007.1"/>
    <property type="molecule type" value="Genomic_DNA"/>
</dbReference>
<dbReference type="Pfam" id="PF02518">
    <property type="entry name" value="HATPase_c"/>
    <property type="match status" value="1"/>
</dbReference>
<reference evidence="9" key="2">
    <citation type="submission" date="2021-04" db="EMBL/GenBank/DDBJ databases">
        <authorList>
            <person name="Gilroy R."/>
        </authorList>
    </citation>
    <scope>NUCLEOTIDE SEQUENCE</scope>
    <source>
        <strain evidence="9">1282</strain>
    </source>
</reference>
<dbReference type="GO" id="GO:0046872">
    <property type="term" value="F:metal ion binding"/>
    <property type="evidence" value="ECO:0007669"/>
    <property type="project" value="UniProtKB-KW"/>
</dbReference>
<keyword evidence="5" id="KW-0460">Magnesium</keyword>
<proteinExistence type="predicted"/>
<evidence type="ECO:0000256" key="1">
    <source>
        <dbReference type="ARBA" id="ARBA00000185"/>
    </source>
</evidence>
<comment type="cofactor">
    <cofactor evidence="2">
        <name>Mg(2+)</name>
        <dbReference type="ChEBI" id="CHEBI:18420"/>
    </cofactor>
</comment>
<organism evidence="9 10">
    <name type="scientific">Candidatus Acutalibacter pullistercoris</name>
    <dbReference type="NCBI Taxonomy" id="2838418"/>
    <lineage>
        <taxon>Bacteria</taxon>
        <taxon>Bacillati</taxon>
        <taxon>Bacillota</taxon>
        <taxon>Clostridia</taxon>
        <taxon>Eubacteriales</taxon>
        <taxon>Acutalibacteraceae</taxon>
        <taxon>Acutalibacter</taxon>
    </lineage>
</organism>
<sequence length="660" mass="75205">MPKKQAYGNDSIQSLKGADRVRLRPAVIFGSDGIDGCQHSIFEILSNSIDEARQGFGREITVTRFLDHSVEVEDHGRGIPVDYNNKEERYNWELVFCEMYAGGKYNNDTGESYEYSLGLNGLGLCATQYASEYMDVDIRRDGQRYTLHFERGENVGGLHKETYGKKDTGSKIRWKPDLQVFTDIDVSLEYYLDTLKRQAVVNAGITFHLKNEVAPGKFETTDFCYENGIVDHAREILGEDGLTQVQYWQSEKKVRDRADMALYNVKIHVAAAFSNRVHVAEYYHNSSWLEHGGAPDKAVRNAFVYQIDAWLKQNNKYNKNESKITFQDVEDCLVIVISSFSTQTSYENQTKKAITNKGIQEAMVEMLRHNLEIYFIENPMDAERIAGQVLINKRSREDAEKTRLNIKTKLTGKMDITSRVAELVDCRSKDVKERELFIVEGKSALGAVKQARDSNFQAVMPIRGKILNCLKADYDKIFKSEIITDLIKVLGCGVQVKAKNNKNLGTFDLGNLRWSKVIFCTDADVDGFQIRTLLLTMVYRLAPALIEAGKVYIVESPLYEITSKDETYFAYDEREKAEFLKKLEGKKYTIQRSKGLGENEPDMMNLTTMNPKTRRLIKVLPGDAEEAARMFDMLLGDDLEGRKEYIAQHGAEYADELDVS</sequence>
<dbReference type="GO" id="GO:0005524">
    <property type="term" value="F:ATP binding"/>
    <property type="evidence" value="ECO:0007669"/>
    <property type="project" value="InterPro"/>
</dbReference>
<reference evidence="9" key="1">
    <citation type="journal article" date="2021" name="PeerJ">
        <title>Extensive microbial diversity within the chicken gut microbiome revealed by metagenomics and culture.</title>
        <authorList>
            <person name="Gilroy R."/>
            <person name="Ravi A."/>
            <person name="Getino M."/>
            <person name="Pursley I."/>
            <person name="Horton D.L."/>
            <person name="Alikhan N.F."/>
            <person name="Baker D."/>
            <person name="Gharbi K."/>
            <person name="Hall N."/>
            <person name="Watson M."/>
            <person name="Adriaenssens E.M."/>
            <person name="Foster-Nyarko E."/>
            <person name="Jarju S."/>
            <person name="Secka A."/>
            <person name="Antonio M."/>
            <person name="Oren A."/>
            <person name="Chaudhuri R.R."/>
            <person name="La Ragione R."/>
            <person name="Hildebrand F."/>
            <person name="Pallen M.J."/>
        </authorList>
    </citation>
    <scope>NUCLEOTIDE SEQUENCE</scope>
    <source>
        <strain evidence="9">1282</strain>
    </source>
</reference>
<dbReference type="SMART" id="SM00433">
    <property type="entry name" value="TOP2c"/>
    <property type="match status" value="1"/>
</dbReference>
<dbReference type="Gene3D" id="3.30.230.10">
    <property type="match status" value="1"/>
</dbReference>
<keyword evidence="4" id="KW-0479">Metal-binding</keyword>
<dbReference type="InterPro" id="IPR014721">
    <property type="entry name" value="Ribsml_uS5_D2-typ_fold_subgr"/>
</dbReference>
<name>A0A9D2C134_9FIRM</name>
<dbReference type="Gene3D" id="3.40.50.670">
    <property type="match status" value="1"/>
</dbReference>
<dbReference type="GO" id="GO:0003677">
    <property type="term" value="F:DNA binding"/>
    <property type="evidence" value="ECO:0007669"/>
    <property type="project" value="UniProtKB-KW"/>
</dbReference>
<evidence type="ECO:0000256" key="3">
    <source>
        <dbReference type="ARBA" id="ARBA00012895"/>
    </source>
</evidence>
<dbReference type="InterPro" id="IPR006171">
    <property type="entry name" value="TOPRIM_dom"/>
</dbReference>
<evidence type="ECO:0000256" key="5">
    <source>
        <dbReference type="ARBA" id="ARBA00022842"/>
    </source>
</evidence>
<dbReference type="InterPro" id="IPR001241">
    <property type="entry name" value="Topo_IIA"/>
</dbReference>
<dbReference type="InterPro" id="IPR036890">
    <property type="entry name" value="HATPase_C_sf"/>
</dbReference>
<protein>
    <recommendedName>
        <fullName evidence="3">DNA topoisomerase (ATP-hydrolyzing)</fullName>
        <ecNumber evidence="3">5.6.2.2</ecNumber>
    </recommendedName>
</protein>
<evidence type="ECO:0000256" key="2">
    <source>
        <dbReference type="ARBA" id="ARBA00001946"/>
    </source>
</evidence>
<dbReference type="PANTHER" id="PTHR45866">
    <property type="entry name" value="DNA GYRASE/TOPOISOMERASE SUBUNIT B"/>
    <property type="match status" value="1"/>
</dbReference>
<feature type="domain" description="Toprim" evidence="8">
    <location>
        <begin position="434"/>
        <end position="557"/>
    </location>
</feature>
<comment type="caution">
    <text evidence="9">The sequence shown here is derived from an EMBL/GenBank/DDBJ whole genome shotgun (WGS) entry which is preliminary data.</text>
</comment>
<evidence type="ECO:0000256" key="4">
    <source>
        <dbReference type="ARBA" id="ARBA00022723"/>
    </source>
</evidence>
<evidence type="ECO:0000256" key="7">
    <source>
        <dbReference type="ARBA" id="ARBA00023235"/>
    </source>
</evidence>
<comment type="catalytic activity">
    <reaction evidence="1">
        <text>ATP-dependent breakage, passage and rejoining of double-stranded DNA.</text>
        <dbReference type="EC" id="5.6.2.2"/>
    </reaction>
</comment>
<dbReference type="Proteomes" id="UP000823915">
    <property type="component" value="Unassembled WGS sequence"/>
</dbReference>
<dbReference type="PANTHER" id="PTHR45866:SF4">
    <property type="entry name" value="DNA TOPOISOMERASE 4 SUBUNIT B"/>
    <property type="match status" value="1"/>
</dbReference>
<evidence type="ECO:0000256" key="6">
    <source>
        <dbReference type="ARBA" id="ARBA00023125"/>
    </source>
</evidence>
<dbReference type="GO" id="GO:0034335">
    <property type="term" value="F:DNA negative supercoiling activity"/>
    <property type="evidence" value="ECO:0007669"/>
    <property type="project" value="UniProtKB-ARBA"/>
</dbReference>
<dbReference type="Gene3D" id="3.30.565.10">
    <property type="entry name" value="Histidine kinase-like ATPase, C-terminal domain"/>
    <property type="match status" value="1"/>
</dbReference>
<evidence type="ECO:0000313" key="9">
    <source>
        <dbReference type="EMBL" id="HIY26007.1"/>
    </source>
</evidence>
<dbReference type="AlphaFoldDB" id="A0A9D2C134"/>
<dbReference type="SUPFAM" id="SSF54211">
    <property type="entry name" value="Ribosomal protein S5 domain 2-like"/>
    <property type="match status" value="1"/>
</dbReference>
<dbReference type="InterPro" id="IPR013760">
    <property type="entry name" value="Topo_IIA-like_dom_sf"/>
</dbReference>
<dbReference type="InterPro" id="IPR020568">
    <property type="entry name" value="Ribosomal_Su5_D2-typ_SF"/>
</dbReference>
<dbReference type="InterPro" id="IPR013759">
    <property type="entry name" value="Topo_IIA_B_C"/>
</dbReference>
<keyword evidence="6" id="KW-0238">DNA-binding</keyword>
<dbReference type="PROSITE" id="PS50880">
    <property type="entry name" value="TOPRIM"/>
    <property type="match status" value="1"/>
</dbReference>
<dbReference type="InterPro" id="IPR013506">
    <property type="entry name" value="Topo_IIA_bsu_dom2"/>
</dbReference>
<dbReference type="SUPFAM" id="SSF55874">
    <property type="entry name" value="ATPase domain of HSP90 chaperone/DNA topoisomerase II/histidine kinase"/>
    <property type="match status" value="1"/>
</dbReference>
<dbReference type="PRINTS" id="PR00418">
    <property type="entry name" value="TPI2FAMILY"/>
</dbReference>
<gene>
    <name evidence="9" type="ORF">H9838_02395</name>
</gene>
<dbReference type="Pfam" id="PF00986">
    <property type="entry name" value="DNA_gyraseB_C"/>
    <property type="match status" value="1"/>
</dbReference>
<dbReference type="InterPro" id="IPR002288">
    <property type="entry name" value="DNA_gyrase_B_C"/>
</dbReference>
<dbReference type="InterPro" id="IPR003594">
    <property type="entry name" value="HATPase_dom"/>
</dbReference>
<dbReference type="EC" id="5.6.2.2" evidence="3"/>